<sequence>MYAGKYGMNFEIRKETTTRIAKGLFLSLQDLGQPLFHPHRSFSLEGEWRISIDKHGIGVIGYFQ</sequence>
<gene>
    <name evidence="1" type="ORF">J2Z65_002420</name>
</gene>
<proteinExistence type="predicted"/>
<comment type="caution">
    <text evidence="1">The sequence shown here is derived from an EMBL/GenBank/DDBJ whole genome shotgun (WGS) entry which is preliminary data.</text>
</comment>
<keyword evidence="2" id="KW-1185">Reference proteome</keyword>
<protein>
    <submittedName>
        <fullName evidence="1">Uncharacterized protein</fullName>
    </submittedName>
</protein>
<dbReference type="Proteomes" id="UP001519344">
    <property type="component" value="Unassembled WGS sequence"/>
</dbReference>
<dbReference type="EMBL" id="JAGGKV010000005">
    <property type="protein sequence ID" value="MBP1963204.1"/>
    <property type="molecule type" value="Genomic_DNA"/>
</dbReference>
<reference evidence="1 2" key="1">
    <citation type="submission" date="2021-03" db="EMBL/GenBank/DDBJ databases">
        <title>Genomic Encyclopedia of Type Strains, Phase IV (KMG-IV): sequencing the most valuable type-strain genomes for metagenomic binning, comparative biology and taxonomic classification.</title>
        <authorList>
            <person name="Goeker M."/>
        </authorList>
    </citation>
    <scope>NUCLEOTIDE SEQUENCE [LARGE SCALE GENOMIC DNA]</scope>
    <source>
        <strain evidence="1 2">DSM 24950</strain>
    </source>
</reference>
<accession>A0ABS4HZ40</accession>
<evidence type="ECO:0000313" key="1">
    <source>
        <dbReference type="EMBL" id="MBP1963204.1"/>
    </source>
</evidence>
<evidence type="ECO:0000313" key="2">
    <source>
        <dbReference type="Proteomes" id="UP001519344"/>
    </source>
</evidence>
<organism evidence="1 2">
    <name type="scientific">Paenibacillus aceris</name>
    <dbReference type="NCBI Taxonomy" id="869555"/>
    <lineage>
        <taxon>Bacteria</taxon>
        <taxon>Bacillati</taxon>
        <taxon>Bacillota</taxon>
        <taxon>Bacilli</taxon>
        <taxon>Bacillales</taxon>
        <taxon>Paenibacillaceae</taxon>
        <taxon>Paenibacillus</taxon>
    </lineage>
</organism>
<name>A0ABS4HZ40_9BACL</name>